<reference evidence="1 2" key="1">
    <citation type="submission" date="2023-07" db="EMBL/GenBank/DDBJ databases">
        <authorList>
            <person name="Girao M."/>
            <person name="Carvalho M.F."/>
        </authorList>
    </citation>
    <scope>NUCLEOTIDE SEQUENCE [LARGE SCALE GENOMIC DNA]</scope>
    <source>
        <strain evidence="1 2">YIM65754</strain>
    </source>
</reference>
<sequence length="130" mass="14498">MDRKDNDMFDLGNPVPLEYDVAFDTWSLRCANALLTGLISGQSRGGIRVFSFSVRPEDDVIEVIVDYYMNSPELQERVGYRFVISALHSLSPDNPVSAAGLYVDDLFLLPVNLPGDPTDGIRWITRPGFS</sequence>
<name>A0ABU7LKV6_9NOCA</name>
<protein>
    <recommendedName>
        <fullName evidence="3">Immunity protein 50 of polymorphic toxin system</fullName>
    </recommendedName>
</protein>
<gene>
    <name evidence="1" type="ORF">Q7514_32250</name>
</gene>
<proteinExistence type="predicted"/>
<dbReference type="EMBL" id="JAUTXY010000030">
    <property type="protein sequence ID" value="MEE2062207.1"/>
    <property type="molecule type" value="Genomic_DNA"/>
</dbReference>
<evidence type="ECO:0000313" key="2">
    <source>
        <dbReference type="Proteomes" id="UP001336020"/>
    </source>
</evidence>
<accession>A0ABU7LKV6</accession>
<dbReference type="Proteomes" id="UP001336020">
    <property type="component" value="Unassembled WGS sequence"/>
</dbReference>
<evidence type="ECO:0000313" key="1">
    <source>
        <dbReference type="EMBL" id="MEE2062207.1"/>
    </source>
</evidence>
<evidence type="ECO:0008006" key="3">
    <source>
        <dbReference type="Google" id="ProtNLM"/>
    </source>
</evidence>
<organism evidence="1 2">
    <name type="scientific">Rhodococcus artemisiae</name>
    <dbReference type="NCBI Taxonomy" id="714159"/>
    <lineage>
        <taxon>Bacteria</taxon>
        <taxon>Bacillati</taxon>
        <taxon>Actinomycetota</taxon>
        <taxon>Actinomycetes</taxon>
        <taxon>Mycobacteriales</taxon>
        <taxon>Nocardiaceae</taxon>
        <taxon>Rhodococcus</taxon>
    </lineage>
</organism>
<dbReference type="RefSeq" id="WP_330137265.1">
    <property type="nucleotide sequence ID" value="NZ_JAUTXY010000030.1"/>
</dbReference>
<comment type="caution">
    <text evidence="1">The sequence shown here is derived from an EMBL/GenBank/DDBJ whole genome shotgun (WGS) entry which is preliminary data.</text>
</comment>
<keyword evidence="2" id="KW-1185">Reference proteome</keyword>